<evidence type="ECO:0000259" key="14">
    <source>
        <dbReference type="SMART" id="SM00965"/>
    </source>
</evidence>
<dbReference type="PROSITE" id="PS52016">
    <property type="entry name" value="TONB_DEPENDENT_REC_3"/>
    <property type="match status" value="1"/>
</dbReference>
<feature type="compositionally biased region" description="Polar residues" evidence="12">
    <location>
        <begin position="165"/>
        <end position="175"/>
    </location>
</feature>
<dbReference type="InterPro" id="IPR011662">
    <property type="entry name" value="Secretin/TonB_short_N"/>
</dbReference>
<keyword evidence="5 10" id="KW-0812">Transmembrane</keyword>
<evidence type="ECO:0000256" key="5">
    <source>
        <dbReference type="ARBA" id="ARBA00022692"/>
    </source>
</evidence>
<dbReference type="Pfam" id="PF07660">
    <property type="entry name" value="STN"/>
    <property type="match status" value="1"/>
</dbReference>
<dbReference type="RefSeq" id="WP_244663544.1">
    <property type="nucleotide sequence ID" value="NZ_JAGHXG010000005.1"/>
</dbReference>
<evidence type="ECO:0000256" key="12">
    <source>
        <dbReference type="SAM" id="MobiDB-lite"/>
    </source>
</evidence>
<dbReference type="Gene3D" id="3.55.50.30">
    <property type="match status" value="1"/>
</dbReference>
<gene>
    <name evidence="15" type="ORF">PNQ69_01995</name>
</gene>
<accession>A0ABU2I061</accession>
<dbReference type="InterPro" id="IPR000531">
    <property type="entry name" value="Beta-barrel_TonB"/>
</dbReference>
<evidence type="ECO:0000256" key="6">
    <source>
        <dbReference type="ARBA" id="ARBA00023004"/>
    </source>
</evidence>
<keyword evidence="16" id="KW-1185">Reference proteome</keyword>
<dbReference type="PANTHER" id="PTHR47234:SF1">
    <property type="entry name" value="TONB-DEPENDENT RECEPTOR"/>
    <property type="match status" value="1"/>
</dbReference>
<name>A0ABU2I061_9XANT</name>
<evidence type="ECO:0000256" key="9">
    <source>
        <dbReference type="ARBA" id="ARBA00023237"/>
    </source>
</evidence>
<evidence type="ECO:0000313" key="16">
    <source>
        <dbReference type="Proteomes" id="UP001260534"/>
    </source>
</evidence>
<protein>
    <submittedName>
        <fullName evidence="15">TonB-dependent receptor</fullName>
    </submittedName>
</protein>
<reference evidence="15 16" key="1">
    <citation type="submission" date="2023-01" db="EMBL/GenBank/DDBJ databases">
        <title>Xanthomonas hawaiianensis sp. nov. isolated from Araceae family in Hawaii.</title>
        <authorList>
            <person name="Chunag S.-C."/>
            <person name="Dobhal S."/>
            <person name="Alvarez A."/>
            <person name="Arif M."/>
        </authorList>
    </citation>
    <scope>NUCLEOTIDE SEQUENCE [LARGE SCALE GENOMIC DNA]</scope>
    <source>
        <strain evidence="15 16">A2111</strain>
    </source>
</reference>
<dbReference type="InterPro" id="IPR039426">
    <property type="entry name" value="TonB-dep_rcpt-like"/>
</dbReference>
<evidence type="ECO:0000256" key="10">
    <source>
        <dbReference type="PROSITE-ProRule" id="PRU01360"/>
    </source>
</evidence>
<dbReference type="SMART" id="SM00965">
    <property type="entry name" value="STN"/>
    <property type="match status" value="1"/>
</dbReference>
<keyword evidence="4" id="KW-0406">Ion transport</keyword>
<evidence type="ECO:0000313" key="15">
    <source>
        <dbReference type="EMBL" id="MDS9991529.1"/>
    </source>
</evidence>
<evidence type="ECO:0000256" key="3">
    <source>
        <dbReference type="ARBA" id="ARBA00022452"/>
    </source>
</evidence>
<dbReference type="Pfam" id="PF07715">
    <property type="entry name" value="Plug"/>
    <property type="match status" value="1"/>
</dbReference>
<keyword evidence="4" id="KW-0410">Iron transport</keyword>
<evidence type="ECO:0000256" key="13">
    <source>
        <dbReference type="SAM" id="SignalP"/>
    </source>
</evidence>
<keyword evidence="6" id="KW-0408">Iron</keyword>
<keyword evidence="7 11" id="KW-0798">TonB box</keyword>
<dbReference type="PANTHER" id="PTHR47234">
    <property type="match status" value="1"/>
</dbReference>
<dbReference type="SUPFAM" id="SSF56935">
    <property type="entry name" value="Porins"/>
    <property type="match status" value="1"/>
</dbReference>
<keyword evidence="3 10" id="KW-1134">Transmembrane beta strand</keyword>
<proteinExistence type="inferred from homology"/>
<comment type="caution">
    <text evidence="15">The sequence shown here is derived from an EMBL/GenBank/DDBJ whole genome shotgun (WGS) entry which is preliminary data.</text>
</comment>
<dbReference type="InterPro" id="IPR037066">
    <property type="entry name" value="Plug_dom_sf"/>
</dbReference>
<feature type="domain" description="Secretin/TonB short N-terminal" evidence="14">
    <location>
        <begin position="50"/>
        <end position="100"/>
    </location>
</feature>
<evidence type="ECO:0000256" key="4">
    <source>
        <dbReference type="ARBA" id="ARBA00022496"/>
    </source>
</evidence>
<dbReference type="InterPro" id="IPR036942">
    <property type="entry name" value="Beta-barrel_TonB_sf"/>
</dbReference>
<keyword evidence="9 10" id="KW-0998">Cell outer membrane</keyword>
<evidence type="ECO:0000256" key="8">
    <source>
        <dbReference type="ARBA" id="ARBA00023136"/>
    </source>
</evidence>
<dbReference type="Gene3D" id="2.170.130.10">
    <property type="entry name" value="TonB-dependent receptor, plug domain"/>
    <property type="match status" value="1"/>
</dbReference>
<keyword evidence="15" id="KW-0675">Receptor</keyword>
<evidence type="ECO:0000256" key="1">
    <source>
        <dbReference type="ARBA" id="ARBA00004571"/>
    </source>
</evidence>
<feature type="chain" id="PRO_5045960720" evidence="13">
    <location>
        <begin position="26"/>
        <end position="1014"/>
    </location>
</feature>
<dbReference type="InterPro" id="IPR012910">
    <property type="entry name" value="Plug_dom"/>
</dbReference>
<keyword evidence="2 10" id="KW-0813">Transport</keyword>
<keyword evidence="8 10" id="KW-0472">Membrane</keyword>
<dbReference type="Gene3D" id="2.40.170.20">
    <property type="entry name" value="TonB-dependent receptor, beta-barrel domain"/>
    <property type="match status" value="1"/>
</dbReference>
<comment type="similarity">
    <text evidence="10 11">Belongs to the TonB-dependent receptor family.</text>
</comment>
<feature type="signal peptide" evidence="13">
    <location>
        <begin position="1"/>
        <end position="25"/>
    </location>
</feature>
<organism evidence="15 16">
    <name type="scientific">Xanthomonas hawaiiensis</name>
    <dbReference type="NCBI Taxonomy" id="3003247"/>
    <lineage>
        <taxon>Bacteria</taxon>
        <taxon>Pseudomonadati</taxon>
        <taxon>Pseudomonadota</taxon>
        <taxon>Gammaproteobacteria</taxon>
        <taxon>Lysobacterales</taxon>
        <taxon>Lysobacteraceae</taxon>
        <taxon>Xanthomonas</taxon>
    </lineage>
</organism>
<feature type="region of interest" description="Disordered" evidence="12">
    <location>
        <begin position="165"/>
        <end position="184"/>
    </location>
</feature>
<evidence type="ECO:0000256" key="2">
    <source>
        <dbReference type="ARBA" id="ARBA00022448"/>
    </source>
</evidence>
<dbReference type="Proteomes" id="UP001260534">
    <property type="component" value="Unassembled WGS sequence"/>
</dbReference>
<comment type="subcellular location">
    <subcellularLocation>
        <location evidence="1 10">Cell outer membrane</location>
        <topology evidence="1 10">Multi-pass membrane protein</topology>
    </subcellularLocation>
</comment>
<sequence>MSHRSIQRRLTWGALLATAAAAAIAQPGGFDIPAGPLAPALNTLARQAGLQLLYRPDLVRNLSTAGVRDIADPLQALDALLQGTGLQAQREGSDLVLRRRAAVAAPAAAPAPAVAQLATLQVTGSRIPRAQLEGPAPVTAIDAGQIRANGFQRLPDVLRALTQNGGETQSQQSASGADYTPGAEQVSLRGLGPNHTLVLINGRRVADFPLPFNGRSNFVDVASIPLAMVERIEVLSGSASAIYGSDAIAGVINILLKRDADGTTVDARVGQSSRGDARTLQASLTHGFSGEALSGLVSVEANLQQPLWAYQRARQDSSSDAPTARAAAPRRAFLRTDADDVYLDPGAATCARLASLNDHDTGYSARDGDGGGGLPGYYCGSRRAIGYGTVLHRRRSLDAYATLRRALGERAAWFADVQFGLQDIALMRGVPTWAYMRPDGNEEGYFYNRRTAQVEYWSRQFAPEEMGGLDVGMVHNRQQRLSVATGVEGALGAGDWSYEAVLSHSQARLRTTWPQIVAARANALFLGEQVGMDPGSGYPMFDADPARLYTALTPAEYAAIAARTTYRPQTRIDAAALTLRQPTLFGLRGGDAGLALTAEVGAQAYALHPDPLATQSYYYSWRDADGAGQRRRWALAAELRLPLLEPLTVDSAVRYDRYAYSGRQIGRFTWSNGLEWRPSDRLLLRASQGLAFRAPDLHYLYAGEGIDESVGTDYLRCAREDAAVAAADCRFDNEPLLRRRRGNLDLKPETSRSWTAGLVWSPRQGLDLSLDYFAIDLRDQVQDLSADRALRDEADCRLGRRPLASPACQQSIARVVRSADGRLYAVALAPMNLARTTTSGIDALLHGQRETRVGMFDVSLAYTWVRQYRTQLYAGEPMQDAFAANSGVDMPRAKANASLRWSRQAWSATLHAQRLGRLPSWESAFGRYDPGSGRSAWIGASYRFNATVECRLDARSTLSLAATNLLDAMPPRDRSATVYPFYDVSWFDTVGRQLFVQYNRRFGAAAPQGREAPR</sequence>
<evidence type="ECO:0000256" key="11">
    <source>
        <dbReference type="RuleBase" id="RU003357"/>
    </source>
</evidence>
<dbReference type="Pfam" id="PF00593">
    <property type="entry name" value="TonB_dep_Rec_b-barrel"/>
    <property type="match status" value="1"/>
</dbReference>
<evidence type="ECO:0000256" key="7">
    <source>
        <dbReference type="ARBA" id="ARBA00023077"/>
    </source>
</evidence>
<dbReference type="EMBL" id="JAQMHB010000001">
    <property type="protein sequence ID" value="MDS9991529.1"/>
    <property type="molecule type" value="Genomic_DNA"/>
</dbReference>
<keyword evidence="13" id="KW-0732">Signal</keyword>